<gene>
    <name evidence="2" type="ORF">CEY11_03865</name>
</gene>
<dbReference type="PANTHER" id="PTHR30373">
    <property type="entry name" value="UPF0603 PROTEIN YGCG"/>
    <property type="match status" value="1"/>
</dbReference>
<evidence type="ECO:0000313" key="2">
    <source>
        <dbReference type="EMBL" id="OWT63478.1"/>
    </source>
</evidence>
<protein>
    <recommendedName>
        <fullName evidence="1">TPM domain-containing protein</fullName>
    </recommendedName>
</protein>
<reference evidence="3" key="1">
    <citation type="submission" date="2017-06" db="EMBL/GenBank/DDBJ databases">
        <title>Herbaspirillum phytohormonus sp. nov., isolated from the root nodule of Robinia pseudoacacia in lead-zinc mine.</title>
        <authorList>
            <person name="Fan M."/>
            <person name="Lin Y."/>
        </authorList>
    </citation>
    <scope>NUCLEOTIDE SEQUENCE [LARGE SCALE GENOMIC DNA]</scope>
    <source>
        <strain evidence="3">SC-089</strain>
    </source>
</reference>
<dbReference type="InterPro" id="IPR007621">
    <property type="entry name" value="TPM_dom"/>
</dbReference>
<comment type="caution">
    <text evidence="2">The sequence shown here is derived from an EMBL/GenBank/DDBJ whole genome shotgun (WGS) entry which is preliminary data.</text>
</comment>
<dbReference type="Gene3D" id="3.10.310.50">
    <property type="match status" value="1"/>
</dbReference>
<evidence type="ECO:0000259" key="1">
    <source>
        <dbReference type="Pfam" id="PF04536"/>
    </source>
</evidence>
<dbReference type="Proteomes" id="UP000214603">
    <property type="component" value="Unassembled WGS sequence"/>
</dbReference>
<keyword evidence="3" id="KW-1185">Reference proteome</keyword>
<evidence type="ECO:0000313" key="3">
    <source>
        <dbReference type="Proteomes" id="UP000214603"/>
    </source>
</evidence>
<proteinExistence type="predicted"/>
<dbReference type="AlphaFoldDB" id="A0A225MQD0"/>
<sequence length="175" mass="19188">MTENKSKVRKGGTAWRELTGWGYVQGHWLRRRHFTARLLGEIAEHISRAERGHTGELMVAVEAVAPPHERDCGLRALEVFGRLKVWDTPGDTGVLLYLALDRHYVEIIADRGVGVPDAAWQEACAQLQAGLAAGRYGHALLETVDAIEKLLQAHCPAPVPGAPHPNALPDEPVML</sequence>
<dbReference type="Pfam" id="PF04536">
    <property type="entry name" value="TPM_phosphatase"/>
    <property type="match status" value="1"/>
</dbReference>
<dbReference type="OrthoDB" id="5683663at2"/>
<feature type="domain" description="TPM" evidence="1">
    <location>
        <begin position="40"/>
        <end position="149"/>
    </location>
</feature>
<dbReference type="EMBL" id="NJIH01000003">
    <property type="protein sequence ID" value="OWT63478.1"/>
    <property type="molecule type" value="Genomic_DNA"/>
</dbReference>
<organism evidence="2 3">
    <name type="scientific">Candidimonas nitroreducens</name>
    <dbReference type="NCBI Taxonomy" id="683354"/>
    <lineage>
        <taxon>Bacteria</taxon>
        <taxon>Pseudomonadati</taxon>
        <taxon>Pseudomonadota</taxon>
        <taxon>Betaproteobacteria</taxon>
        <taxon>Burkholderiales</taxon>
        <taxon>Alcaligenaceae</taxon>
        <taxon>Candidimonas</taxon>
    </lineage>
</organism>
<accession>A0A225MQD0</accession>
<dbReference type="PANTHER" id="PTHR30373:SF8">
    <property type="entry name" value="BLL7265 PROTEIN"/>
    <property type="match status" value="1"/>
</dbReference>
<name>A0A225MQD0_9BURK</name>